<gene>
    <name evidence="6" type="ORF">HN018_01110</name>
</gene>
<keyword evidence="7" id="KW-1185">Reference proteome</keyword>
<comment type="similarity">
    <text evidence="1">Belongs to the SorC transcriptional regulatory family.</text>
</comment>
<evidence type="ECO:0000256" key="1">
    <source>
        <dbReference type="ARBA" id="ARBA00010466"/>
    </source>
</evidence>
<keyword evidence="3" id="KW-0238">DNA-binding</keyword>
<dbReference type="InterPro" id="IPR051054">
    <property type="entry name" value="SorC_transcr_regulators"/>
</dbReference>
<evidence type="ECO:0000313" key="7">
    <source>
        <dbReference type="Proteomes" id="UP000500767"/>
    </source>
</evidence>
<reference evidence="6 7" key="1">
    <citation type="journal article" date="2014" name="World J. Microbiol. Biotechnol.">
        <title>Biodiversity and physiological characteristics of Antarctic and Arctic lichens-associated bacteria.</title>
        <authorList>
            <person name="Lee Y.M."/>
            <person name="Kim E.H."/>
            <person name="Lee H.K."/>
            <person name="Hong S.G."/>
        </authorList>
    </citation>
    <scope>NUCLEOTIDE SEQUENCE [LARGE SCALE GENOMIC DNA]</scope>
    <source>
        <strain evidence="6 7">PAMC 26569</strain>
    </source>
</reference>
<dbReference type="RefSeq" id="WP_171832801.1">
    <property type="nucleotide sequence ID" value="NZ_CP053708.1"/>
</dbReference>
<accession>A0A6M8HJF2</accession>
<dbReference type="SUPFAM" id="SSF100950">
    <property type="entry name" value="NagB/RpiA/CoA transferase-like"/>
    <property type="match status" value="1"/>
</dbReference>
<dbReference type="GO" id="GO:0030246">
    <property type="term" value="F:carbohydrate binding"/>
    <property type="evidence" value="ECO:0007669"/>
    <property type="project" value="InterPro"/>
</dbReference>
<name>A0A6M8HJF2_9PROT</name>
<evidence type="ECO:0000256" key="4">
    <source>
        <dbReference type="ARBA" id="ARBA00023163"/>
    </source>
</evidence>
<dbReference type="GO" id="GO:0003677">
    <property type="term" value="F:DNA binding"/>
    <property type="evidence" value="ECO:0007669"/>
    <property type="project" value="UniProtKB-KW"/>
</dbReference>
<dbReference type="Gene3D" id="3.40.50.1360">
    <property type="match status" value="1"/>
</dbReference>
<evidence type="ECO:0000256" key="2">
    <source>
        <dbReference type="ARBA" id="ARBA00023015"/>
    </source>
</evidence>
<dbReference type="PANTHER" id="PTHR34294">
    <property type="entry name" value="TRANSCRIPTIONAL REGULATOR-RELATED"/>
    <property type="match status" value="1"/>
</dbReference>
<feature type="domain" description="Sugar-binding" evidence="5">
    <location>
        <begin position="77"/>
        <end position="330"/>
    </location>
</feature>
<dbReference type="Pfam" id="PF04198">
    <property type="entry name" value="Sugar-bind"/>
    <property type="match status" value="1"/>
</dbReference>
<evidence type="ECO:0000259" key="5">
    <source>
        <dbReference type="Pfam" id="PF04198"/>
    </source>
</evidence>
<evidence type="ECO:0000256" key="3">
    <source>
        <dbReference type="ARBA" id="ARBA00023125"/>
    </source>
</evidence>
<dbReference type="KEGG" id="lck:HN018_01110"/>
<dbReference type="Gene3D" id="1.10.10.10">
    <property type="entry name" value="Winged helix-like DNA-binding domain superfamily/Winged helix DNA-binding domain"/>
    <property type="match status" value="1"/>
</dbReference>
<dbReference type="PANTHER" id="PTHR34294:SF1">
    <property type="entry name" value="TRANSCRIPTIONAL REGULATOR LSRR"/>
    <property type="match status" value="1"/>
</dbReference>
<protein>
    <submittedName>
        <fullName evidence="6">Sugar-binding transcriptional regulator</fullName>
    </submittedName>
</protein>
<keyword evidence="4" id="KW-0804">Transcription</keyword>
<keyword evidence="2" id="KW-0805">Transcription regulation</keyword>
<dbReference type="AlphaFoldDB" id="A0A6M8HJF2"/>
<dbReference type="InterPro" id="IPR036388">
    <property type="entry name" value="WH-like_DNA-bd_sf"/>
</dbReference>
<dbReference type="Proteomes" id="UP000500767">
    <property type="component" value="Chromosome"/>
</dbReference>
<evidence type="ECO:0000313" key="6">
    <source>
        <dbReference type="EMBL" id="QKE88838.1"/>
    </source>
</evidence>
<organism evidence="6 7">
    <name type="scientific">Lichenicola cladoniae</name>
    <dbReference type="NCBI Taxonomy" id="1484109"/>
    <lineage>
        <taxon>Bacteria</taxon>
        <taxon>Pseudomonadati</taxon>
        <taxon>Pseudomonadota</taxon>
        <taxon>Alphaproteobacteria</taxon>
        <taxon>Acetobacterales</taxon>
        <taxon>Acetobacteraceae</taxon>
        <taxon>Lichenicola</taxon>
    </lineage>
</organism>
<dbReference type="InterPro" id="IPR007324">
    <property type="entry name" value="Sugar-bd_dom_put"/>
</dbReference>
<proteinExistence type="inferred from homology"/>
<sequence>MADKPGPQSASFGGADAPEILSERRLELAARAAWLYYAKGQRQDDIARTLGLSRQVIQRLIATAAAEKLIRFQLLHPLAACIELADQLADRFQLVCAEVVPSLPDRRDNISSIADAAACTMETLLMKTEPAIVAIGGQRVIRDATLRVAPMHRPMHRLVSLMGNMTREGRATHYDSIMGLAKRVGAQCYPLPMPVVTDCVEAKTVLESQPGYRSCATLVRDADLLMTGIGYIDGTAPLLRDGFVTEAELARATELGAVGELRGYCFDAGGSVIDAPHHARLTSFPLVSPATSRTILVQCGAFRVRALRAAFRGGLANGLITDEETARLLLD</sequence>
<dbReference type="EMBL" id="CP053708">
    <property type="protein sequence ID" value="QKE88838.1"/>
    <property type="molecule type" value="Genomic_DNA"/>
</dbReference>
<dbReference type="InterPro" id="IPR037171">
    <property type="entry name" value="NagB/RpiA_transferase-like"/>
</dbReference>